<sequence>MGKSELQLQQQQQIQGNQSLLCQRCSVGLYRIGREFNLKCVVVLIFSLSVFLSAVFWVIPYHSKISGFDATRATKLRATVQASFRLQKPVSVLVPLIGLLEYDINNEIGVPFAKVAILSMHQADASTWTNVVFGFLPHPIDAPMNPVSLSVLRSSLIELFLQQSNLTLTTSACGQASSLEILKYPGGITIIPESASIWQISQVLFNFTLYNSIYEVNENLAELRHQLKLGLHLRSNENVYVQLTNGNGSTGDPPVTVQAAVRSNLGSLLPQRLWQLAKIITGSSPNNLGLNNTVFGEVKEVTLSSFLNQTILATPPTPSPAPAPEKKDSAHRPTHHSSPRSSRSPAPSGVHNRPPKRLVSPPLASPPISLSPSSSKPMWSFFLYGLLTFHLLCWS</sequence>
<protein>
    <submittedName>
        <fullName evidence="1">Uncharacterized protein</fullName>
    </submittedName>
</protein>
<evidence type="ECO:0000313" key="2">
    <source>
        <dbReference type="Proteomes" id="UP000828048"/>
    </source>
</evidence>
<reference evidence="1 2" key="1">
    <citation type="journal article" date="2021" name="Hortic Res">
        <title>High-quality reference genome and annotation aids understanding of berry development for evergreen blueberry (Vaccinium darrowii).</title>
        <authorList>
            <person name="Yu J."/>
            <person name="Hulse-Kemp A.M."/>
            <person name="Babiker E."/>
            <person name="Staton M."/>
        </authorList>
    </citation>
    <scope>NUCLEOTIDE SEQUENCE [LARGE SCALE GENOMIC DNA]</scope>
    <source>
        <strain evidence="2">cv. NJ 8807/NJ 8810</strain>
        <tissue evidence="1">Young leaf</tissue>
    </source>
</reference>
<accession>A0ACB7ZHJ2</accession>
<proteinExistence type="predicted"/>
<name>A0ACB7ZHJ2_9ERIC</name>
<evidence type="ECO:0000313" key="1">
    <source>
        <dbReference type="EMBL" id="KAH7864956.1"/>
    </source>
</evidence>
<dbReference type="EMBL" id="CM037159">
    <property type="protein sequence ID" value="KAH7864956.1"/>
    <property type="molecule type" value="Genomic_DNA"/>
</dbReference>
<organism evidence="1 2">
    <name type="scientific">Vaccinium darrowii</name>
    <dbReference type="NCBI Taxonomy" id="229202"/>
    <lineage>
        <taxon>Eukaryota</taxon>
        <taxon>Viridiplantae</taxon>
        <taxon>Streptophyta</taxon>
        <taxon>Embryophyta</taxon>
        <taxon>Tracheophyta</taxon>
        <taxon>Spermatophyta</taxon>
        <taxon>Magnoliopsida</taxon>
        <taxon>eudicotyledons</taxon>
        <taxon>Gunneridae</taxon>
        <taxon>Pentapetalae</taxon>
        <taxon>asterids</taxon>
        <taxon>Ericales</taxon>
        <taxon>Ericaceae</taxon>
        <taxon>Vaccinioideae</taxon>
        <taxon>Vaccinieae</taxon>
        <taxon>Vaccinium</taxon>
    </lineage>
</organism>
<gene>
    <name evidence="1" type="ORF">Vadar_000354</name>
</gene>
<keyword evidence="2" id="KW-1185">Reference proteome</keyword>
<comment type="caution">
    <text evidence="1">The sequence shown here is derived from an EMBL/GenBank/DDBJ whole genome shotgun (WGS) entry which is preliminary data.</text>
</comment>
<dbReference type="Proteomes" id="UP000828048">
    <property type="component" value="Chromosome 9"/>
</dbReference>